<protein>
    <submittedName>
        <fullName evidence="3">Phosphonate transport system substrate-binding protein</fullName>
    </submittedName>
</protein>
<dbReference type="Gene3D" id="3.40.190.10">
    <property type="entry name" value="Periplasmic binding protein-like II"/>
    <property type="match status" value="2"/>
</dbReference>
<keyword evidence="4" id="KW-1185">Reference proteome</keyword>
<comment type="caution">
    <text evidence="3">The sequence shown here is derived from an EMBL/GenBank/DDBJ whole genome shotgun (WGS) entry which is preliminary data.</text>
</comment>
<dbReference type="OrthoDB" id="9802896at2"/>
<dbReference type="GO" id="GO:0055085">
    <property type="term" value="P:transmembrane transport"/>
    <property type="evidence" value="ECO:0007669"/>
    <property type="project" value="InterPro"/>
</dbReference>
<evidence type="ECO:0000256" key="1">
    <source>
        <dbReference type="ARBA" id="ARBA00007162"/>
    </source>
</evidence>
<organism evidence="3 4">
    <name type="scientific">Cereibacter azotoformans</name>
    <dbReference type="NCBI Taxonomy" id="43057"/>
    <lineage>
        <taxon>Bacteria</taxon>
        <taxon>Pseudomonadati</taxon>
        <taxon>Pseudomonadota</taxon>
        <taxon>Alphaproteobacteria</taxon>
        <taxon>Rhodobacterales</taxon>
        <taxon>Paracoccaceae</taxon>
        <taxon>Cereibacter</taxon>
    </lineage>
</organism>
<reference evidence="3 4" key="1">
    <citation type="submission" date="2018-04" db="EMBL/GenBank/DDBJ databases">
        <title>Genomic Encyclopedia of Type Strains, Phase III (KMG-III): the genomes of soil and plant-associated and newly described type strains.</title>
        <authorList>
            <person name="Whitman W."/>
        </authorList>
    </citation>
    <scope>NUCLEOTIDE SEQUENCE [LARGE SCALE GENOMIC DNA]</scope>
    <source>
        <strain evidence="3 4">KA25</strain>
    </source>
</reference>
<dbReference type="Pfam" id="PF12974">
    <property type="entry name" value="Phosphonate-bd"/>
    <property type="match status" value="1"/>
</dbReference>
<evidence type="ECO:0000313" key="3">
    <source>
        <dbReference type="EMBL" id="PTR13877.1"/>
    </source>
</evidence>
<dbReference type="PANTHER" id="PTHR35841:SF1">
    <property type="entry name" value="PHOSPHONATES-BINDING PERIPLASMIC PROTEIN"/>
    <property type="match status" value="1"/>
</dbReference>
<dbReference type="PANTHER" id="PTHR35841">
    <property type="entry name" value="PHOSPHONATES-BINDING PERIPLASMIC PROTEIN"/>
    <property type="match status" value="1"/>
</dbReference>
<gene>
    <name evidence="3" type="ORF">C8J28_11942</name>
</gene>
<dbReference type="CDD" id="cd01071">
    <property type="entry name" value="PBP2_PhnD_like"/>
    <property type="match status" value="1"/>
</dbReference>
<dbReference type="SUPFAM" id="SSF53850">
    <property type="entry name" value="Periplasmic binding protein-like II"/>
    <property type="match status" value="1"/>
</dbReference>
<dbReference type="RefSeq" id="WP_080517500.1">
    <property type="nucleotide sequence ID" value="NZ_CP089970.1"/>
</dbReference>
<accession>A0A2T5JUP0</accession>
<dbReference type="NCBIfam" id="TIGR01098">
    <property type="entry name" value="3A0109s03R"/>
    <property type="match status" value="1"/>
</dbReference>
<comment type="similarity">
    <text evidence="1">Belongs to the phosphate/phosphite/phosphonate binding protein family.</text>
</comment>
<dbReference type="GO" id="GO:0043190">
    <property type="term" value="C:ATP-binding cassette (ABC) transporter complex"/>
    <property type="evidence" value="ECO:0007669"/>
    <property type="project" value="InterPro"/>
</dbReference>
<evidence type="ECO:0000313" key="4">
    <source>
        <dbReference type="Proteomes" id="UP000244060"/>
    </source>
</evidence>
<dbReference type="AlphaFoldDB" id="A0A2T5JUP0"/>
<evidence type="ECO:0000256" key="2">
    <source>
        <dbReference type="ARBA" id="ARBA00022729"/>
    </source>
</evidence>
<keyword evidence="2" id="KW-0732">Signal</keyword>
<name>A0A2T5JUP0_9RHOB</name>
<sequence>MTPHDRNRGAATLLRARLPIPLLAGLLLVLAAPEAVLAAGDITEFRLGLAGGESPEAAVVANECYRAKLEEALGVPVRLVTSPTYDGVIDGFLKGAVDMAWLGASSFAKIHLSNPDAVDVTLTKQNKSGLTGYFSYAFARKDSGIRSMEDARGRTFAFGEPDSTSGYLIPAAELSAKYGDLSRFFAATPFSGGHEKTIVGVAQGQYDAGVSSGDGVGSWDEGFSSGPLRKAVSAGLVRMSDLVMLWQSRMIPEGPLVISRNVPQPVRDTVVPLTARLHETDAACARLVAGGEAKDFVPTTIRAYSGIIEARKLQEASP</sequence>
<dbReference type="InterPro" id="IPR005770">
    <property type="entry name" value="PhnD"/>
</dbReference>
<dbReference type="Proteomes" id="UP000244060">
    <property type="component" value="Unassembled WGS sequence"/>
</dbReference>
<dbReference type="EMBL" id="QAOT01000019">
    <property type="protein sequence ID" value="PTR13877.1"/>
    <property type="molecule type" value="Genomic_DNA"/>
</dbReference>
<proteinExistence type="inferred from homology"/>